<dbReference type="EMBL" id="GGEC01067656">
    <property type="protein sequence ID" value="MBX48140.1"/>
    <property type="molecule type" value="Transcribed_RNA"/>
</dbReference>
<organism evidence="1">
    <name type="scientific">Rhizophora mucronata</name>
    <name type="common">Asiatic mangrove</name>
    <dbReference type="NCBI Taxonomy" id="61149"/>
    <lineage>
        <taxon>Eukaryota</taxon>
        <taxon>Viridiplantae</taxon>
        <taxon>Streptophyta</taxon>
        <taxon>Embryophyta</taxon>
        <taxon>Tracheophyta</taxon>
        <taxon>Spermatophyta</taxon>
        <taxon>Magnoliopsida</taxon>
        <taxon>eudicotyledons</taxon>
        <taxon>Gunneridae</taxon>
        <taxon>Pentapetalae</taxon>
        <taxon>rosids</taxon>
        <taxon>fabids</taxon>
        <taxon>Malpighiales</taxon>
        <taxon>Rhizophoraceae</taxon>
        <taxon>Rhizophora</taxon>
    </lineage>
</organism>
<evidence type="ECO:0000313" key="1">
    <source>
        <dbReference type="EMBL" id="MBX48140.1"/>
    </source>
</evidence>
<protein>
    <submittedName>
        <fullName evidence="1">Uncharacterized protein</fullName>
    </submittedName>
</protein>
<dbReference type="AlphaFoldDB" id="A0A2P2P072"/>
<name>A0A2P2P072_RHIMU</name>
<accession>A0A2P2P072</accession>
<reference evidence="1" key="1">
    <citation type="submission" date="2018-02" db="EMBL/GenBank/DDBJ databases">
        <title>Rhizophora mucronata_Transcriptome.</title>
        <authorList>
            <person name="Meera S.P."/>
            <person name="Sreeshan A."/>
            <person name="Augustine A."/>
        </authorList>
    </citation>
    <scope>NUCLEOTIDE SEQUENCE</scope>
    <source>
        <tissue evidence="1">Leaf</tissue>
    </source>
</reference>
<sequence length="25" mass="2823">MGKFVFIKVAICLLEHTKLGNNYSP</sequence>
<proteinExistence type="predicted"/>